<evidence type="ECO:0000259" key="1">
    <source>
        <dbReference type="Pfam" id="PF00535"/>
    </source>
</evidence>
<comment type="caution">
    <text evidence="2">The sequence shown here is derived from an EMBL/GenBank/DDBJ whole genome shotgun (WGS) entry which is preliminary data.</text>
</comment>
<dbReference type="CDD" id="cd04185">
    <property type="entry name" value="GT_2_like_b"/>
    <property type="match status" value="1"/>
</dbReference>
<dbReference type="Pfam" id="PF00535">
    <property type="entry name" value="Glycos_transf_2"/>
    <property type="match status" value="1"/>
</dbReference>
<evidence type="ECO:0000313" key="2">
    <source>
        <dbReference type="EMBL" id="NAS19303.1"/>
    </source>
</evidence>
<organism evidence="2 3">
    <name type="scientific">Clostridium butyricum</name>
    <dbReference type="NCBI Taxonomy" id="1492"/>
    <lineage>
        <taxon>Bacteria</taxon>
        <taxon>Bacillati</taxon>
        <taxon>Bacillota</taxon>
        <taxon>Clostridia</taxon>
        <taxon>Eubacteriales</taxon>
        <taxon>Clostridiaceae</taxon>
        <taxon>Clostridium</taxon>
    </lineage>
</organism>
<dbReference type="PANTHER" id="PTHR43685:SF2">
    <property type="entry name" value="GLYCOSYLTRANSFERASE 2-LIKE DOMAIN-CONTAINING PROTEIN"/>
    <property type="match status" value="1"/>
</dbReference>
<dbReference type="Proteomes" id="UP000474042">
    <property type="component" value="Unassembled WGS sequence"/>
</dbReference>
<reference evidence="2 3" key="1">
    <citation type="submission" date="2020-01" db="EMBL/GenBank/DDBJ databases">
        <title>Genome sequence of a 1,3-propanediol producer, Clostridium butyricum S3.</title>
        <authorList>
            <person name="Zhou J."/>
        </authorList>
    </citation>
    <scope>NUCLEOTIDE SEQUENCE [LARGE SCALE GENOMIC DNA]</scope>
    <source>
        <strain evidence="2 3">S3</strain>
    </source>
</reference>
<feature type="domain" description="Glycosyltransferase 2-like" evidence="1">
    <location>
        <begin position="5"/>
        <end position="109"/>
    </location>
</feature>
<dbReference type="SUPFAM" id="SSF53448">
    <property type="entry name" value="Nucleotide-diphospho-sugar transferases"/>
    <property type="match status" value="1"/>
</dbReference>
<accession>A0A6L9ERT3</accession>
<dbReference type="AlphaFoldDB" id="A0A6L9ERT3"/>
<dbReference type="EMBL" id="WOFV02000065">
    <property type="protein sequence ID" value="NAS19303.1"/>
    <property type="molecule type" value="Genomic_DNA"/>
</dbReference>
<name>A0A6L9ERT3_CLOBU</name>
<sequence>MNICAVVVTYNRKELLKECIESLLKQTYKLKRIVIVDNNSTDNTYDYLLENKLLSDKIVKYIKLQKNIGGAGGFNKGIEIACKDNEYDWIWMMDDDTIPNKDSLEQLLSGKNVISEKVSFLCSKVIGPENEEMNIPNLSRKIGENGYKEWMKYLNKAIVQVESATFVSVLINVEAIKKVGLPWKEFFIWGDDIEYTSRLSKYYGPGYVIGKSIVVHKRYNAKNITIIDEENENRVKFYKYKYRNDILIAKEYGELKNRVATVIFIPLRDIIKIIMSNSKYKMKKIILIITSVSNGILNVSLKNKFKNRMKVNSY</sequence>
<dbReference type="GO" id="GO:0016740">
    <property type="term" value="F:transferase activity"/>
    <property type="evidence" value="ECO:0007669"/>
    <property type="project" value="UniProtKB-KW"/>
</dbReference>
<dbReference type="InterPro" id="IPR029044">
    <property type="entry name" value="Nucleotide-diphossugar_trans"/>
</dbReference>
<dbReference type="Gene3D" id="3.90.550.10">
    <property type="entry name" value="Spore Coat Polysaccharide Biosynthesis Protein SpsA, Chain A"/>
    <property type="match status" value="1"/>
</dbReference>
<dbReference type="InterPro" id="IPR001173">
    <property type="entry name" value="Glyco_trans_2-like"/>
</dbReference>
<gene>
    <name evidence="2" type="ORF">GND98_015925</name>
</gene>
<dbReference type="PANTHER" id="PTHR43685">
    <property type="entry name" value="GLYCOSYLTRANSFERASE"/>
    <property type="match status" value="1"/>
</dbReference>
<evidence type="ECO:0000313" key="3">
    <source>
        <dbReference type="Proteomes" id="UP000474042"/>
    </source>
</evidence>
<protein>
    <submittedName>
        <fullName evidence="2">Glycosyltransferase</fullName>
    </submittedName>
</protein>
<proteinExistence type="predicted"/>
<dbReference type="InterPro" id="IPR050834">
    <property type="entry name" value="Glycosyltransf_2"/>
</dbReference>
<keyword evidence="2" id="KW-0808">Transferase</keyword>